<feature type="transmembrane region" description="Helical" evidence="8">
    <location>
        <begin position="112"/>
        <end position="130"/>
    </location>
</feature>
<keyword evidence="4" id="KW-0808">Transferase</keyword>
<protein>
    <recommendedName>
        <fullName evidence="9">Glycosyltransferase RgtA/B/C/D-like domain-containing protein</fullName>
    </recommendedName>
</protein>
<sequence>MIKTEETRISKIIFVLRWNKLIMLRIINNKITISFLIIFFSGLVFRFFYFPNELPLVADAMDNFRYATAINYYGHLPTEWAPANNGWPIFLSFWFSIINLENSSQYMELQRIISIILSSLITIPVYFLCRKFFDGKISLVGAALFAFDPRIIVNSLLGITEPLFILLSVSSLVIFLRYERRAIIIAFILASFSTIIRSEGIFIFFTLTILFFIKFRFSKEIIKTYLPSIVIFLIILIPIMSYKIEVSGNDGIFQRVAGGSDEILSMTNQGETEKIFQGLELFVKYLGWVMIPNFLIFVPFGIIQFFRTRTKETNFIIVFLIITSLPILYAGIAHAQDTRYFYVLYPIFCLVSLFAVKSYLSKSSKKNIVLLLIIVGILISSISFYEYKKVDYESERELNEIAKIGSKMVSGLNFHPSETQYIQAAEIPSKWPFVLPNDIYKIKTVPTTNYESIEKFISNSRADLTHIIVDDNSKLPKFLQDVYYHEEKYDFLNKVFDSQENGFKHHVKIFEINYQKFDSENKN</sequence>
<evidence type="ECO:0000256" key="4">
    <source>
        <dbReference type="ARBA" id="ARBA00022679"/>
    </source>
</evidence>
<keyword evidence="3" id="KW-0328">Glycosyltransferase</keyword>
<dbReference type="Proteomes" id="UP000004348">
    <property type="component" value="Chromosome"/>
</dbReference>
<gene>
    <name evidence="10" type="ORF">Nlim_2048</name>
</gene>
<evidence type="ECO:0000256" key="5">
    <source>
        <dbReference type="ARBA" id="ARBA00022692"/>
    </source>
</evidence>
<feature type="transmembrane region" description="Helical" evidence="8">
    <location>
        <begin position="315"/>
        <end position="333"/>
    </location>
</feature>
<feature type="transmembrane region" description="Helical" evidence="8">
    <location>
        <begin position="339"/>
        <end position="356"/>
    </location>
</feature>
<dbReference type="HOGENOM" id="CLU_520341_0_0_2"/>
<feature type="domain" description="Glycosyltransferase RgtA/B/C/D-like" evidence="9">
    <location>
        <begin position="110"/>
        <end position="241"/>
    </location>
</feature>
<feature type="transmembrane region" description="Helical" evidence="8">
    <location>
        <begin position="182"/>
        <end position="213"/>
    </location>
</feature>
<evidence type="ECO:0000313" key="10">
    <source>
        <dbReference type="EMBL" id="EGG41237.1"/>
    </source>
</evidence>
<keyword evidence="6 8" id="KW-1133">Transmembrane helix</keyword>
<name>F3KN04_9ARCH</name>
<evidence type="ECO:0000256" key="2">
    <source>
        <dbReference type="ARBA" id="ARBA00022475"/>
    </source>
</evidence>
<keyword evidence="5 8" id="KW-0812">Transmembrane</keyword>
<dbReference type="InterPro" id="IPR050297">
    <property type="entry name" value="LipidA_mod_glycosyltrf_83"/>
</dbReference>
<keyword evidence="2" id="KW-1003">Cell membrane</keyword>
<comment type="subcellular location">
    <subcellularLocation>
        <location evidence="1">Cell membrane</location>
        <topology evidence="1">Multi-pass membrane protein</topology>
    </subcellularLocation>
</comment>
<dbReference type="Pfam" id="PF13231">
    <property type="entry name" value="PMT_2"/>
    <property type="match status" value="1"/>
</dbReference>
<dbReference type="InterPro" id="IPR038731">
    <property type="entry name" value="RgtA/B/C-like"/>
</dbReference>
<dbReference type="PANTHER" id="PTHR33908:SF11">
    <property type="entry name" value="MEMBRANE PROTEIN"/>
    <property type="match status" value="1"/>
</dbReference>
<keyword evidence="7 8" id="KW-0472">Membrane</keyword>
<evidence type="ECO:0000259" key="9">
    <source>
        <dbReference type="Pfam" id="PF13231"/>
    </source>
</evidence>
<feature type="transmembrane region" description="Helical" evidence="8">
    <location>
        <begin position="285"/>
        <end position="303"/>
    </location>
</feature>
<reference evidence="10" key="1">
    <citation type="journal article" date="2011" name="PLoS ONE">
        <title>Genome of a low-salinity ammonia-oxidizing archaeon determined by single-cell and metagenomic analysis.</title>
        <authorList>
            <person name="Blainey P.C."/>
            <person name="Mosier A.C."/>
            <person name="Potanina A."/>
            <person name="Francis C.A."/>
            <person name="Quake S.R."/>
        </authorList>
    </citation>
    <scope>NUCLEOTIDE SEQUENCE [LARGE SCALE GENOMIC DNA]</scope>
    <source>
        <strain evidence="10">SFB1</strain>
    </source>
</reference>
<feature type="transmembrane region" description="Helical" evidence="8">
    <location>
        <begin position="31"/>
        <end position="49"/>
    </location>
</feature>
<feature type="transmembrane region" description="Helical" evidence="8">
    <location>
        <begin position="368"/>
        <end position="387"/>
    </location>
</feature>
<dbReference type="GO" id="GO:0008610">
    <property type="term" value="P:lipid biosynthetic process"/>
    <property type="evidence" value="ECO:0007669"/>
    <property type="project" value="UniProtKB-ARBA"/>
</dbReference>
<evidence type="ECO:0000256" key="7">
    <source>
        <dbReference type="ARBA" id="ARBA00023136"/>
    </source>
</evidence>
<evidence type="ECO:0000256" key="1">
    <source>
        <dbReference type="ARBA" id="ARBA00004651"/>
    </source>
</evidence>
<dbReference type="PANTHER" id="PTHR33908">
    <property type="entry name" value="MANNOSYLTRANSFERASE YKCB-RELATED"/>
    <property type="match status" value="1"/>
</dbReference>
<evidence type="ECO:0000256" key="6">
    <source>
        <dbReference type="ARBA" id="ARBA00022989"/>
    </source>
</evidence>
<evidence type="ECO:0000256" key="3">
    <source>
        <dbReference type="ARBA" id="ARBA00022676"/>
    </source>
</evidence>
<feature type="transmembrane region" description="Helical" evidence="8">
    <location>
        <begin position="225"/>
        <end position="244"/>
    </location>
</feature>
<dbReference type="GO" id="GO:0005886">
    <property type="term" value="C:plasma membrane"/>
    <property type="evidence" value="ECO:0007669"/>
    <property type="project" value="UniProtKB-SubCell"/>
</dbReference>
<evidence type="ECO:0000256" key="8">
    <source>
        <dbReference type="SAM" id="Phobius"/>
    </source>
</evidence>
<proteinExistence type="predicted"/>
<comment type="caution">
    <text evidence="10">The sequence shown here is derived from an EMBL/GenBank/DDBJ whole genome shotgun (WGS) entry which is preliminary data.</text>
</comment>
<accession>F3KN04</accession>
<dbReference type="AlphaFoldDB" id="F3KN04"/>
<dbReference type="EMBL" id="AEGP01000066">
    <property type="protein sequence ID" value="EGG41237.1"/>
    <property type="molecule type" value="Genomic_DNA"/>
</dbReference>
<dbReference type="GO" id="GO:0016763">
    <property type="term" value="F:pentosyltransferase activity"/>
    <property type="evidence" value="ECO:0007669"/>
    <property type="project" value="TreeGrafter"/>
</dbReference>
<organism evidence="10">
    <name type="scientific">Candidatus Nitrosarchaeum limnium SFB1</name>
    <dbReference type="NCBI Taxonomy" id="886738"/>
    <lineage>
        <taxon>Archaea</taxon>
        <taxon>Nitrososphaerota</taxon>
        <taxon>Nitrososphaeria</taxon>
        <taxon>Nitrosopumilales</taxon>
        <taxon>Nitrosopumilaceae</taxon>
        <taxon>Nitrosarchaeum</taxon>
    </lineage>
</organism>
<feature type="transmembrane region" description="Helical" evidence="8">
    <location>
        <begin position="151"/>
        <end position="176"/>
    </location>
</feature>